<proteinExistence type="predicted"/>
<dbReference type="AlphaFoldDB" id="A0A3A8QIG9"/>
<protein>
    <recommendedName>
        <fullName evidence="1">5-hmdU DNA kinase helical domain-containing protein</fullName>
    </recommendedName>
</protein>
<reference evidence="3" key="1">
    <citation type="submission" date="2018-09" db="EMBL/GenBank/DDBJ databases">
        <authorList>
            <person name="Livingstone P.G."/>
            <person name="Whitworth D.E."/>
        </authorList>
    </citation>
    <scope>NUCLEOTIDE SEQUENCE [LARGE SCALE GENOMIC DNA]</scope>
    <source>
        <strain evidence="3">AB050A</strain>
    </source>
</reference>
<accession>A0A3A8QIG9</accession>
<name>A0A3A8QIG9_9BACT</name>
<evidence type="ECO:0000313" key="2">
    <source>
        <dbReference type="EMBL" id="RKH68503.1"/>
    </source>
</evidence>
<comment type="caution">
    <text evidence="2">The sequence shown here is derived from an EMBL/GenBank/DDBJ whole genome shotgun (WGS) entry which is preliminary data.</text>
</comment>
<dbReference type="InterPro" id="IPR040684">
    <property type="entry name" value="HMUDK_hel"/>
</dbReference>
<sequence length="322" mass="37314">MRLPGGRVLRATPVFDTYWRFAVERQEVFFRRLSGSAPPWTEDHVLRSFRFTNVYRASDRVSQYLIRRVIYEGSQEEEEVFFRVLLFKLFNRIETWELLEARLGPLTWKSFDFERADALLGAAIQGGVRLYSAAYIMPSPLFGAARKHTNHLELLRRMMEDHAPRKVFSARSLREIFQVLRSYPSLGDFLAFQFTVDLNYSELTRFEESDFVVAGPGARSGIGKCFSDTGGLGEDEVIHEVTRMAGQELDRLGLRFRNLWGRDLQPIDCQNLFCEVDKYSRVMHPEATPDGGRTRIKQRYVARPGSSPHWYPPKWKLSPCLG</sequence>
<organism evidence="2 3">
    <name type="scientific">Corallococcus aberystwythensis</name>
    <dbReference type="NCBI Taxonomy" id="2316722"/>
    <lineage>
        <taxon>Bacteria</taxon>
        <taxon>Pseudomonadati</taxon>
        <taxon>Myxococcota</taxon>
        <taxon>Myxococcia</taxon>
        <taxon>Myxococcales</taxon>
        <taxon>Cystobacterineae</taxon>
        <taxon>Myxococcaceae</taxon>
        <taxon>Corallococcus</taxon>
    </lineage>
</organism>
<dbReference type="Pfam" id="PF18723">
    <property type="entry name" value="HMUDK_hel"/>
    <property type="match status" value="1"/>
</dbReference>
<evidence type="ECO:0000313" key="3">
    <source>
        <dbReference type="Proteomes" id="UP000267003"/>
    </source>
</evidence>
<dbReference type="EMBL" id="RAWK01000061">
    <property type="protein sequence ID" value="RKH68503.1"/>
    <property type="molecule type" value="Genomic_DNA"/>
</dbReference>
<dbReference type="Proteomes" id="UP000267003">
    <property type="component" value="Unassembled WGS sequence"/>
</dbReference>
<evidence type="ECO:0000259" key="1">
    <source>
        <dbReference type="Pfam" id="PF18723"/>
    </source>
</evidence>
<keyword evidence="3" id="KW-1185">Reference proteome</keyword>
<gene>
    <name evidence="2" type="ORF">D7W81_12390</name>
</gene>
<feature type="domain" description="5-hmdU DNA kinase helical" evidence="1">
    <location>
        <begin position="12"/>
        <end position="287"/>
    </location>
</feature>